<dbReference type="AlphaFoldDB" id="A0A163CH42"/>
<proteinExistence type="predicted"/>
<dbReference type="SUPFAM" id="SSF52467">
    <property type="entry name" value="DHS-like NAD/FAD-binding domain"/>
    <property type="match status" value="1"/>
</dbReference>
<evidence type="ECO:0000313" key="1">
    <source>
        <dbReference type="EMBL" id="KZS42405.1"/>
    </source>
</evidence>
<dbReference type="SUPFAM" id="SSF48452">
    <property type="entry name" value="TPR-like"/>
    <property type="match status" value="1"/>
</dbReference>
<dbReference type="RefSeq" id="WP_066310077.1">
    <property type="nucleotide sequence ID" value="NZ_CANLSS010000001.1"/>
</dbReference>
<dbReference type="InterPro" id="IPR029035">
    <property type="entry name" value="DHS-like_NAD/FAD-binding_dom"/>
</dbReference>
<comment type="caution">
    <text evidence="1">The sequence shown here is derived from an EMBL/GenBank/DDBJ whole genome shotgun (WGS) entry which is preliminary data.</text>
</comment>
<protein>
    <submittedName>
        <fullName evidence="1">Uncharacterized protein</fullName>
    </submittedName>
</protein>
<dbReference type="OrthoDB" id="530017at2"/>
<reference evidence="1 2" key="1">
    <citation type="submission" date="2016-01" db="EMBL/GenBank/DDBJ databases">
        <title>The draft genome sequence of Aquimarina sp. RZW4-3-2.</title>
        <authorList>
            <person name="Wang Y."/>
        </authorList>
    </citation>
    <scope>NUCLEOTIDE SEQUENCE [LARGE SCALE GENOMIC DNA]</scope>
    <source>
        <strain evidence="1 2">RZW4-3-2</strain>
    </source>
</reference>
<sequence>MGYQLLELRKFLSRIERDINTETPIPFTWLIGAGFSQSAGIPLAKEVSHIIVLYEYIGDVRADDFEDELIGFGYDQKQLKSYLDWYYELKKTNNKRYNELIDQAYSWLKTTENFENIDRESPNCYQKLFTHLLRYKNDHHYFLTSIIQRVRGINVAHIGLAGLLKDYPKWGDTVYTTNFDDLLLTSILSLNHTARIFGEVESSEQPSQSPSYPQIVHLHGRHTGYNLLNTKEEVEKWYNQELKKAFEKHISDSSLIVIGYSGWDDMIMQTLKEWNDSNPNLIRGNLYWIPYLGEQNIDKKAIKFLNNCPKLKTFVIVNSDPDLQLNADSFILSLCNSINKKNGRFAKYRSDLLNTAKEQHKFIMYQLVDYPDHNPQTAYDLALKAEERISKAELSKSISLLEEAYEIIIQPDISSELKAKVGKKLGLSYYKLDRLKESKKLLEFALSHFTQLPQKNEEIQFDIAETKRILAEILISKDEFNEALEHIKNSMFLSITASFEHTFLKWKRNHLLCNLTKCFIYLLKGRYEHAESLLNQVDKEIEIVMDEPKILGKICQIKSCYFLVTDRISKAKHFLNESDSHFSNIEDSVNKFLNNIYHAEIFVKENNLKKVNEKINCIVLPNKDEIAKGILLNNQAYIEMLENNDNRFLIEKLLKESTNLLSKNESNYNLINVLTDCYVFYRNNNDDFNFQHIKEQIKLTNCKPHQYFKAMKTIEKKEK</sequence>
<dbReference type="Gene3D" id="3.40.50.1220">
    <property type="entry name" value="TPP-binding domain"/>
    <property type="match status" value="1"/>
</dbReference>
<keyword evidence="2" id="KW-1185">Reference proteome</keyword>
<gene>
    <name evidence="1" type="ORF">AWE51_02890</name>
</gene>
<name>A0A163CH42_9FLAO</name>
<dbReference type="STRING" id="1642818.AWE51_02890"/>
<dbReference type="EMBL" id="LQRT01000002">
    <property type="protein sequence ID" value="KZS42405.1"/>
    <property type="molecule type" value="Genomic_DNA"/>
</dbReference>
<dbReference type="InterPro" id="IPR011990">
    <property type="entry name" value="TPR-like_helical_dom_sf"/>
</dbReference>
<dbReference type="Pfam" id="PF13289">
    <property type="entry name" value="SIR2_2"/>
    <property type="match status" value="1"/>
</dbReference>
<dbReference type="Proteomes" id="UP000076715">
    <property type="component" value="Unassembled WGS sequence"/>
</dbReference>
<evidence type="ECO:0000313" key="2">
    <source>
        <dbReference type="Proteomes" id="UP000076715"/>
    </source>
</evidence>
<organism evidence="1 2">
    <name type="scientific">Aquimarina aggregata</name>
    <dbReference type="NCBI Taxonomy" id="1642818"/>
    <lineage>
        <taxon>Bacteria</taxon>
        <taxon>Pseudomonadati</taxon>
        <taxon>Bacteroidota</taxon>
        <taxon>Flavobacteriia</taxon>
        <taxon>Flavobacteriales</taxon>
        <taxon>Flavobacteriaceae</taxon>
        <taxon>Aquimarina</taxon>
    </lineage>
</organism>
<dbReference type="Gene3D" id="1.25.40.10">
    <property type="entry name" value="Tetratricopeptide repeat domain"/>
    <property type="match status" value="1"/>
</dbReference>
<accession>A0A163CH42</accession>